<name>A0A4Y7K3D2_PAPSO</name>
<feature type="domain" description="MaoC-like" evidence="1">
    <location>
        <begin position="209"/>
        <end position="305"/>
    </location>
</feature>
<dbReference type="InterPro" id="IPR029069">
    <property type="entry name" value="HotDog_dom_sf"/>
</dbReference>
<evidence type="ECO:0000259" key="2">
    <source>
        <dbReference type="Pfam" id="PF22622"/>
    </source>
</evidence>
<dbReference type="OMA" id="FKHTDQE"/>
<dbReference type="Proteomes" id="UP000316621">
    <property type="component" value="Chromosome 6"/>
</dbReference>
<accession>A0A4Y7K3D2</accession>
<dbReference type="SUPFAM" id="SSF54637">
    <property type="entry name" value="Thioesterase/thiol ester dehydrase-isomerase"/>
    <property type="match status" value="2"/>
</dbReference>
<dbReference type="GO" id="GO:0018812">
    <property type="term" value="F:3-hydroxyacyl-CoA dehydratase activity"/>
    <property type="evidence" value="ECO:0007669"/>
    <property type="project" value="EnsemblPlants"/>
</dbReference>
<dbReference type="STRING" id="3469.A0A4Y7K3D2"/>
<dbReference type="AlphaFoldDB" id="A0A4Y7K3D2"/>
<dbReference type="Pfam" id="PF22622">
    <property type="entry name" value="MFE-2_hydrat-2_N"/>
    <property type="match status" value="1"/>
</dbReference>
<dbReference type="Gramene" id="RZC66850">
    <property type="protein sequence ID" value="RZC66850"/>
    <property type="gene ID" value="C5167_010550"/>
</dbReference>
<evidence type="ECO:0000313" key="4">
    <source>
        <dbReference type="Proteomes" id="UP000316621"/>
    </source>
</evidence>
<dbReference type="GO" id="GO:0005777">
    <property type="term" value="C:peroxisome"/>
    <property type="evidence" value="ECO:0007669"/>
    <property type="project" value="EnsemblPlants"/>
</dbReference>
<proteinExistence type="predicted"/>
<dbReference type="GO" id="GO:0033542">
    <property type="term" value="P:fatty acid beta-oxidation, unsaturated, even number"/>
    <property type="evidence" value="ECO:0007669"/>
    <property type="project" value="EnsemblPlants"/>
</dbReference>
<dbReference type="GO" id="GO:0044594">
    <property type="term" value="F:17-beta-hydroxysteroid dehydrogenase (NAD+) activity"/>
    <property type="evidence" value="ECO:0007669"/>
    <property type="project" value="TreeGrafter"/>
</dbReference>
<keyword evidence="4" id="KW-1185">Reference proteome</keyword>
<protein>
    <submittedName>
        <fullName evidence="3">Uncharacterized protein</fullName>
    </submittedName>
</protein>
<evidence type="ECO:0000259" key="1">
    <source>
        <dbReference type="Pfam" id="PF01575"/>
    </source>
</evidence>
<reference evidence="3 4" key="1">
    <citation type="journal article" date="2018" name="Science">
        <title>The opium poppy genome and morphinan production.</title>
        <authorList>
            <person name="Guo L."/>
            <person name="Winzer T."/>
            <person name="Yang X."/>
            <person name="Li Y."/>
            <person name="Ning Z."/>
            <person name="He Z."/>
            <person name="Teodor R."/>
            <person name="Lu Y."/>
            <person name="Bowser T.A."/>
            <person name="Graham I.A."/>
            <person name="Ye K."/>
        </authorList>
    </citation>
    <scope>NUCLEOTIDE SEQUENCE [LARGE SCALE GENOMIC DNA]</scope>
    <source>
        <strain evidence="4">cv. HN1</strain>
        <tissue evidence="3">Leaves</tissue>
    </source>
</reference>
<gene>
    <name evidence="3" type="ORF">C5167_010550</name>
</gene>
<feature type="domain" description="Peroxisomal multifunctional enzyme type 2-like N-terminal" evidence="2">
    <location>
        <begin position="16"/>
        <end position="149"/>
    </location>
</feature>
<dbReference type="Gene3D" id="3.10.129.10">
    <property type="entry name" value="Hotdog Thioesterase"/>
    <property type="match status" value="2"/>
</dbReference>
<dbReference type="PANTHER" id="PTHR13078:SF56">
    <property type="entry name" value="PEROXISOMAL MULTIFUNCTIONAL ENZYME TYPE 2"/>
    <property type="match status" value="1"/>
</dbReference>
<sequence length="319" mass="35491">MDPEAIISYQFPEAEFTYTERDLAYYALGVGACSGDAVDEKELKYVYHENGQSHIKVLPTFATLFNPGAIRNFMSIPSMEFDPRLLLHGQQYIEIYSPLPANACIQNKSVVAGLHDKGKAAVIEVDTTSYDRESGKALCLNRLTVYLRGAGGFSKSSLPYSCSKYPSDQIKPVKFPNCQPFTVSEECTQKSQACNMHRRCFHGSVLIMQALLYRLSGDYNPLHSDPMVAEVAGFSRPILHGLCTLGFAVRAIIKCVCNGEPTRVKSILGRFLLHVYPGETLITEMWVEDSRVLYKTKVKERNKTVLSGYVGLHPPTASL</sequence>
<organism evidence="3 4">
    <name type="scientific">Papaver somniferum</name>
    <name type="common">Opium poppy</name>
    <dbReference type="NCBI Taxonomy" id="3469"/>
    <lineage>
        <taxon>Eukaryota</taxon>
        <taxon>Viridiplantae</taxon>
        <taxon>Streptophyta</taxon>
        <taxon>Embryophyta</taxon>
        <taxon>Tracheophyta</taxon>
        <taxon>Spermatophyta</taxon>
        <taxon>Magnoliopsida</taxon>
        <taxon>Ranunculales</taxon>
        <taxon>Papaveraceae</taxon>
        <taxon>Papaveroideae</taxon>
        <taxon>Papaver</taxon>
    </lineage>
</organism>
<dbReference type="GO" id="GO:0003857">
    <property type="term" value="F:(3S)-3-hydroxyacyl-CoA dehydrogenase (NAD+) activity"/>
    <property type="evidence" value="ECO:0007669"/>
    <property type="project" value="TreeGrafter"/>
</dbReference>
<dbReference type="CDD" id="cd03448">
    <property type="entry name" value="HDE_HSD"/>
    <property type="match status" value="1"/>
</dbReference>
<dbReference type="Pfam" id="PF01575">
    <property type="entry name" value="MaoC_dehydratas"/>
    <property type="match status" value="1"/>
</dbReference>
<dbReference type="PANTHER" id="PTHR13078">
    <property type="entry name" value="PEROXISOMAL MULTIFUNCTIONAL ENZYME TYPE 2-RELATED"/>
    <property type="match status" value="1"/>
</dbReference>
<dbReference type="InterPro" id="IPR054357">
    <property type="entry name" value="MFE-2_N"/>
</dbReference>
<dbReference type="EMBL" id="CM010720">
    <property type="protein sequence ID" value="RZC66850.1"/>
    <property type="molecule type" value="Genomic_DNA"/>
</dbReference>
<evidence type="ECO:0000313" key="3">
    <source>
        <dbReference type="EMBL" id="RZC66850.1"/>
    </source>
</evidence>
<dbReference type="InterPro" id="IPR002539">
    <property type="entry name" value="MaoC-like_dom"/>
</dbReference>